<evidence type="ECO:0000313" key="1">
    <source>
        <dbReference type="EMBL" id="GGD36417.1"/>
    </source>
</evidence>
<dbReference type="AlphaFoldDB" id="A0A916YB67"/>
<proteinExistence type="predicted"/>
<comment type="caution">
    <text evidence="1">The sequence shown here is derived from an EMBL/GenBank/DDBJ whole genome shotgun (WGS) entry which is preliminary data.</text>
</comment>
<protein>
    <submittedName>
        <fullName evidence="1">Uncharacterized protein</fullName>
    </submittedName>
</protein>
<accession>A0A916YB67</accession>
<keyword evidence="2" id="KW-1185">Reference proteome</keyword>
<dbReference type="RefSeq" id="WP_188363223.1">
    <property type="nucleotide sequence ID" value="NZ_BMFG01000018.1"/>
</dbReference>
<reference evidence="1" key="2">
    <citation type="submission" date="2020-09" db="EMBL/GenBank/DDBJ databases">
        <authorList>
            <person name="Sun Q."/>
            <person name="Zhou Y."/>
        </authorList>
    </citation>
    <scope>NUCLEOTIDE SEQUENCE</scope>
    <source>
        <strain evidence="1">CGMCC 1.12506</strain>
    </source>
</reference>
<gene>
    <name evidence="1" type="ORF">GCM10011343_27860</name>
</gene>
<evidence type="ECO:0000313" key="2">
    <source>
        <dbReference type="Proteomes" id="UP000625735"/>
    </source>
</evidence>
<organism evidence="1 2">
    <name type="scientific">Flavobacterium orientale</name>
    <dbReference type="NCBI Taxonomy" id="1756020"/>
    <lineage>
        <taxon>Bacteria</taxon>
        <taxon>Pseudomonadati</taxon>
        <taxon>Bacteroidota</taxon>
        <taxon>Flavobacteriia</taxon>
        <taxon>Flavobacteriales</taxon>
        <taxon>Flavobacteriaceae</taxon>
        <taxon>Flavobacterium</taxon>
    </lineage>
</organism>
<sequence length="137" mass="16494">MENSEIAQKIKKYHSDEIRLILFICATDLTKYSDDELVNFTEDIEGRIEVLFEPTFLSSISDYIQIDKGIIKDFHKLRNTLTNLYSSQWHKKMKDNKTYWFKVNNLSLDILQKLRLNYIEPLTFIENNFEVDWIYEI</sequence>
<dbReference type="EMBL" id="BMFG01000018">
    <property type="protein sequence ID" value="GGD36417.1"/>
    <property type="molecule type" value="Genomic_DNA"/>
</dbReference>
<reference evidence="1" key="1">
    <citation type="journal article" date="2014" name="Int. J. Syst. Evol. Microbiol.">
        <title>Complete genome sequence of Corynebacterium casei LMG S-19264T (=DSM 44701T), isolated from a smear-ripened cheese.</title>
        <authorList>
            <consortium name="US DOE Joint Genome Institute (JGI-PGF)"/>
            <person name="Walter F."/>
            <person name="Albersmeier A."/>
            <person name="Kalinowski J."/>
            <person name="Ruckert C."/>
        </authorList>
    </citation>
    <scope>NUCLEOTIDE SEQUENCE</scope>
    <source>
        <strain evidence="1">CGMCC 1.12506</strain>
    </source>
</reference>
<name>A0A916YB67_9FLAO</name>
<dbReference type="Proteomes" id="UP000625735">
    <property type="component" value="Unassembled WGS sequence"/>
</dbReference>